<comment type="similarity">
    <text evidence="3">Belongs to the HesB/IscA family.</text>
</comment>
<protein>
    <recommendedName>
        <fullName evidence="8">Core domain-containing protein</fullName>
    </recommendedName>
</protein>
<evidence type="ECO:0000256" key="2">
    <source>
        <dbReference type="ARBA" id="ARBA00005151"/>
    </source>
</evidence>
<dbReference type="PANTHER" id="PTHR43011">
    <property type="entry name" value="IRON-SULFUR CLUSTER ASSEMBLY 2 HOMOLOG, MITOCHONDRIAL"/>
    <property type="match status" value="1"/>
</dbReference>
<dbReference type="FunFam" id="2.60.300.12:FF:000006">
    <property type="entry name" value="Iron-sulfur cluster assembly 2 mitochondrial"/>
    <property type="match status" value="1"/>
</dbReference>
<dbReference type="InterPro" id="IPR035903">
    <property type="entry name" value="HesB-like_dom_sf"/>
</dbReference>
<dbReference type="RefSeq" id="XP_067820986.1">
    <property type="nucleotide sequence ID" value="XM_067959902.1"/>
</dbReference>
<evidence type="ECO:0000313" key="9">
    <source>
        <dbReference type="EMBL" id="TDH71487.1"/>
    </source>
</evidence>
<evidence type="ECO:0000256" key="4">
    <source>
        <dbReference type="ARBA" id="ARBA00022485"/>
    </source>
</evidence>
<gene>
    <name evidence="9" type="ORF">CCR75_001801</name>
</gene>
<sequence>MEMIRIKVIRKEKRKITMSGIRKANFETRHQMSMLSRPLHRILRAPQLRWASNVQVVRDTGLPDLIITPLAAQKIIEAAERQKNNNLMLRVAVEGGGCSGFQYVIEFEKDTTPDVEEDVVFEQNGGKVVVDKESLELIRGSTLDFEEELIRSAFAVINNPNAVSGCGCGTSFDLKE</sequence>
<dbReference type="AlphaFoldDB" id="A0A976FR50"/>
<dbReference type="GO" id="GO:0005506">
    <property type="term" value="F:iron ion binding"/>
    <property type="evidence" value="ECO:0007669"/>
    <property type="project" value="TreeGrafter"/>
</dbReference>
<dbReference type="NCBIfam" id="TIGR00049">
    <property type="entry name" value="iron-sulfur cluster assembly accessory protein"/>
    <property type="match status" value="1"/>
</dbReference>
<dbReference type="PANTHER" id="PTHR43011:SF1">
    <property type="entry name" value="IRON-SULFUR CLUSTER ASSEMBLY 2 HOMOLOG, MITOCHONDRIAL"/>
    <property type="match status" value="1"/>
</dbReference>
<dbReference type="SUPFAM" id="SSF89360">
    <property type="entry name" value="HesB-like domain"/>
    <property type="match status" value="1"/>
</dbReference>
<reference evidence="9 10" key="1">
    <citation type="journal article" date="2021" name="Genome Biol.">
        <title>AFLAP: assembly-free linkage analysis pipeline using k-mers from genome sequencing data.</title>
        <authorList>
            <person name="Fletcher K."/>
            <person name="Zhang L."/>
            <person name="Gil J."/>
            <person name="Han R."/>
            <person name="Cavanaugh K."/>
            <person name="Michelmore R."/>
        </authorList>
    </citation>
    <scope>NUCLEOTIDE SEQUENCE [LARGE SCALE GENOMIC DNA]</scope>
    <source>
        <strain evidence="9 10">SF5</strain>
    </source>
</reference>
<keyword evidence="5" id="KW-0479">Metal-binding</keyword>
<evidence type="ECO:0000256" key="1">
    <source>
        <dbReference type="ARBA" id="ARBA00004173"/>
    </source>
</evidence>
<dbReference type="GO" id="GO:0051537">
    <property type="term" value="F:2 iron, 2 sulfur cluster binding"/>
    <property type="evidence" value="ECO:0007669"/>
    <property type="project" value="TreeGrafter"/>
</dbReference>
<keyword evidence="4" id="KW-0004">4Fe-4S</keyword>
<feature type="domain" description="Core" evidence="8">
    <location>
        <begin position="65"/>
        <end position="169"/>
    </location>
</feature>
<evidence type="ECO:0000259" key="8">
    <source>
        <dbReference type="Pfam" id="PF01521"/>
    </source>
</evidence>
<keyword evidence="4" id="KW-0411">Iron-sulfur</keyword>
<evidence type="ECO:0000313" key="10">
    <source>
        <dbReference type="Proteomes" id="UP000294530"/>
    </source>
</evidence>
<name>A0A976FR50_BRELC</name>
<dbReference type="GO" id="GO:0051539">
    <property type="term" value="F:4 iron, 4 sulfur cluster binding"/>
    <property type="evidence" value="ECO:0007669"/>
    <property type="project" value="UniProtKB-KW"/>
</dbReference>
<comment type="pathway">
    <text evidence="2">Cofactor biosynthesis; iron-sulfur cluster biosynthesis.</text>
</comment>
<dbReference type="GO" id="GO:0016226">
    <property type="term" value="P:iron-sulfur cluster assembly"/>
    <property type="evidence" value="ECO:0007669"/>
    <property type="project" value="InterPro"/>
</dbReference>
<keyword evidence="6" id="KW-0408">Iron</keyword>
<keyword evidence="10" id="KW-1185">Reference proteome</keyword>
<evidence type="ECO:0000256" key="5">
    <source>
        <dbReference type="ARBA" id="ARBA00022723"/>
    </source>
</evidence>
<dbReference type="GO" id="GO:0120510">
    <property type="term" value="C:mitochondrial [4Fe-4S] assembly complex"/>
    <property type="evidence" value="ECO:0007669"/>
    <property type="project" value="UniProtKB-ARBA"/>
</dbReference>
<accession>A0A976FR50</accession>
<organism evidence="9 10">
    <name type="scientific">Bremia lactucae</name>
    <name type="common">Lettuce downy mildew</name>
    <dbReference type="NCBI Taxonomy" id="4779"/>
    <lineage>
        <taxon>Eukaryota</taxon>
        <taxon>Sar</taxon>
        <taxon>Stramenopiles</taxon>
        <taxon>Oomycota</taxon>
        <taxon>Peronosporomycetes</taxon>
        <taxon>Peronosporales</taxon>
        <taxon>Peronosporaceae</taxon>
        <taxon>Bremia</taxon>
    </lineage>
</organism>
<evidence type="ECO:0000256" key="6">
    <source>
        <dbReference type="ARBA" id="ARBA00023004"/>
    </source>
</evidence>
<evidence type="ECO:0000256" key="7">
    <source>
        <dbReference type="ARBA" id="ARBA00023128"/>
    </source>
</evidence>
<dbReference type="Gene3D" id="2.60.300.12">
    <property type="entry name" value="HesB-like domain"/>
    <property type="match status" value="1"/>
</dbReference>
<dbReference type="Pfam" id="PF01521">
    <property type="entry name" value="Fe-S_biosyn"/>
    <property type="match status" value="1"/>
</dbReference>
<dbReference type="InterPro" id="IPR016092">
    <property type="entry name" value="ATAP"/>
</dbReference>
<comment type="caution">
    <text evidence="9">The sequence shown here is derived from an EMBL/GenBank/DDBJ whole genome shotgun (WGS) entry which is preliminary data.</text>
</comment>
<comment type="subcellular location">
    <subcellularLocation>
        <location evidence="1">Mitochondrion</location>
    </subcellularLocation>
</comment>
<dbReference type="KEGG" id="blac:94345573"/>
<keyword evidence="7" id="KW-0496">Mitochondrion</keyword>
<proteinExistence type="inferred from homology"/>
<dbReference type="InterPro" id="IPR000361">
    <property type="entry name" value="ATAP_core_dom"/>
</dbReference>
<dbReference type="EMBL" id="SHOA02000015">
    <property type="protein sequence ID" value="TDH71487.1"/>
    <property type="molecule type" value="Genomic_DNA"/>
</dbReference>
<dbReference type="GeneID" id="94345573"/>
<evidence type="ECO:0000256" key="3">
    <source>
        <dbReference type="ARBA" id="ARBA00006718"/>
    </source>
</evidence>
<dbReference type="Proteomes" id="UP000294530">
    <property type="component" value="Unassembled WGS sequence"/>
</dbReference>